<evidence type="ECO:0000313" key="2">
    <source>
        <dbReference type="Proteomes" id="UP001595935"/>
    </source>
</evidence>
<dbReference type="RefSeq" id="WP_213259812.1">
    <property type="nucleotide sequence ID" value="NZ_JAGYWA010000009.1"/>
</dbReference>
<organism evidence="1 2">
    <name type="scientific">Flavobacterium branchiicola</name>
    <dbReference type="NCBI Taxonomy" id="1114875"/>
    <lineage>
        <taxon>Bacteria</taxon>
        <taxon>Pseudomonadati</taxon>
        <taxon>Bacteroidota</taxon>
        <taxon>Flavobacteriia</taxon>
        <taxon>Flavobacteriales</taxon>
        <taxon>Flavobacteriaceae</taxon>
        <taxon>Flavobacterium</taxon>
    </lineage>
</organism>
<reference evidence="2" key="1">
    <citation type="journal article" date="2019" name="Int. J. Syst. Evol. Microbiol.">
        <title>The Global Catalogue of Microorganisms (GCM) 10K type strain sequencing project: providing services to taxonomists for standard genome sequencing and annotation.</title>
        <authorList>
            <consortium name="The Broad Institute Genomics Platform"/>
            <consortium name="The Broad Institute Genome Sequencing Center for Infectious Disease"/>
            <person name="Wu L."/>
            <person name="Ma J."/>
        </authorList>
    </citation>
    <scope>NUCLEOTIDE SEQUENCE [LARGE SCALE GENOMIC DNA]</scope>
    <source>
        <strain evidence="2">WYCCWR 13023</strain>
    </source>
</reference>
<dbReference type="EMBL" id="JBHSGV010000009">
    <property type="protein sequence ID" value="MFC4749830.1"/>
    <property type="molecule type" value="Genomic_DNA"/>
</dbReference>
<accession>A0ABV9PLL8</accession>
<evidence type="ECO:0000313" key="1">
    <source>
        <dbReference type="EMBL" id="MFC4749830.1"/>
    </source>
</evidence>
<sequence>MNLLELLGYIEKRPLMYLKNKDIDELDSFLAGYNLCLSLNKIVDKESNIFNKDFYYYILKKYEIEKGHTWLELIKQISLDENREEFDLFFEVLKDFKKDKEL</sequence>
<keyword evidence="2" id="KW-1185">Reference proteome</keyword>
<name>A0ABV9PLL8_9FLAO</name>
<evidence type="ECO:0008006" key="3">
    <source>
        <dbReference type="Google" id="ProtNLM"/>
    </source>
</evidence>
<proteinExistence type="predicted"/>
<protein>
    <recommendedName>
        <fullName evidence="3">Nucleotidyltransferase</fullName>
    </recommendedName>
</protein>
<comment type="caution">
    <text evidence="1">The sequence shown here is derived from an EMBL/GenBank/DDBJ whole genome shotgun (WGS) entry which is preliminary data.</text>
</comment>
<dbReference type="Proteomes" id="UP001595935">
    <property type="component" value="Unassembled WGS sequence"/>
</dbReference>
<gene>
    <name evidence="1" type="ORF">ACFO5S_20425</name>
</gene>